<sequence length="62" mass="6673">MTEPSCLAAVRESYDTVVAAYLNDGALRQGRGELRDRPKAARSRPRTRACRAGRPGRSPGGS</sequence>
<evidence type="ECO:0000313" key="2">
    <source>
        <dbReference type="EMBL" id="MEV5510174.1"/>
    </source>
</evidence>
<evidence type="ECO:0000313" key="3">
    <source>
        <dbReference type="Proteomes" id="UP001552594"/>
    </source>
</evidence>
<comment type="caution">
    <text evidence="2">The sequence shown here is derived from an EMBL/GenBank/DDBJ whole genome shotgun (WGS) entry which is preliminary data.</text>
</comment>
<proteinExistence type="predicted"/>
<organism evidence="2 3">
    <name type="scientific">Streptomyces orinoci</name>
    <name type="common">Streptoverticillium orinoci</name>
    <dbReference type="NCBI Taxonomy" id="67339"/>
    <lineage>
        <taxon>Bacteria</taxon>
        <taxon>Bacillati</taxon>
        <taxon>Actinomycetota</taxon>
        <taxon>Actinomycetes</taxon>
        <taxon>Kitasatosporales</taxon>
        <taxon>Streptomycetaceae</taxon>
        <taxon>Streptomyces</taxon>
    </lineage>
</organism>
<dbReference type="EMBL" id="JBFAUK010000028">
    <property type="protein sequence ID" value="MEV5510174.1"/>
    <property type="molecule type" value="Genomic_DNA"/>
</dbReference>
<feature type="compositionally biased region" description="Low complexity" evidence="1">
    <location>
        <begin position="52"/>
        <end position="62"/>
    </location>
</feature>
<feature type="compositionally biased region" description="Basic and acidic residues" evidence="1">
    <location>
        <begin position="30"/>
        <end position="39"/>
    </location>
</feature>
<reference evidence="2 3" key="1">
    <citation type="submission" date="2024-06" db="EMBL/GenBank/DDBJ databases">
        <title>The Natural Products Discovery Center: Release of the First 8490 Sequenced Strains for Exploring Actinobacteria Biosynthetic Diversity.</title>
        <authorList>
            <person name="Kalkreuter E."/>
            <person name="Kautsar S.A."/>
            <person name="Yang D."/>
            <person name="Bader C.D."/>
            <person name="Teijaro C.N."/>
            <person name="Fluegel L."/>
            <person name="Davis C.M."/>
            <person name="Simpson J.R."/>
            <person name="Lauterbach L."/>
            <person name="Steele A.D."/>
            <person name="Gui C."/>
            <person name="Meng S."/>
            <person name="Li G."/>
            <person name="Viehrig K."/>
            <person name="Ye F."/>
            <person name="Su P."/>
            <person name="Kiefer A.F."/>
            <person name="Nichols A."/>
            <person name="Cepeda A.J."/>
            <person name="Yan W."/>
            <person name="Fan B."/>
            <person name="Jiang Y."/>
            <person name="Adhikari A."/>
            <person name="Zheng C.-J."/>
            <person name="Schuster L."/>
            <person name="Cowan T.M."/>
            <person name="Smanski M.J."/>
            <person name="Chevrette M.G."/>
            <person name="De Carvalho L.P.S."/>
            <person name="Shen B."/>
        </authorList>
    </citation>
    <scope>NUCLEOTIDE SEQUENCE [LARGE SCALE GENOMIC DNA]</scope>
    <source>
        <strain evidence="2 3">NPDC052347</strain>
    </source>
</reference>
<name>A0ABV3K4U9_STRON</name>
<dbReference type="Proteomes" id="UP001552594">
    <property type="component" value="Unassembled WGS sequence"/>
</dbReference>
<evidence type="ECO:0000256" key="1">
    <source>
        <dbReference type="SAM" id="MobiDB-lite"/>
    </source>
</evidence>
<gene>
    <name evidence="2" type="ORF">AB0L16_27745</name>
</gene>
<feature type="compositionally biased region" description="Basic residues" evidence="1">
    <location>
        <begin position="40"/>
        <end position="51"/>
    </location>
</feature>
<accession>A0ABV3K4U9</accession>
<keyword evidence="3" id="KW-1185">Reference proteome</keyword>
<dbReference type="RefSeq" id="WP_153068553.1">
    <property type="nucleotide sequence ID" value="NZ_JBFAUK010000028.1"/>
</dbReference>
<feature type="region of interest" description="Disordered" evidence="1">
    <location>
        <begin position="30"/>
        <end position="62"/>
    </location>
</feature>
<protein>
    <submittedName>
        <fullName evidence="2">Uncharacterized protein</fullName>
    </submittedName>
</protein>